<evidence type="ECO:0000313" key="2">
    <source>
        <dbReference type="Proteomes" id="UP000298471"/>
    </source>
</evidence>
<protein>
    <submittedName>
        <fullName evidence="1">Methyltransferase type 11</fullName>
    </submittedName>
</protein>
<dbReference type="InterPro" id="IPR029063">
    <property type="entry name" value="SAM-dependent_MTases_sf"/>
</dbReference>
<accession>A0A4Z0QCV2</accession>
<evidence type="ECO:0000313" key="1">
    <source>
        <dbReference type="EMBL" id="TGE27179.1"/>
    </source>
</evidence>
<dbReference type="AlphaFoldDB" id="A0A4Z0QCV2"/>
<comment type="caution">
    <text evidence="1">The sequence shown here is derived from an EMBL/GenBank/DDBJ whole genome shotgun (WGS) entry which is preliminary data.</text>
</comment>
<dbReference type="Gene3D" id="3.40.50.150">
    <property type="entry name" value="Vaccinia Virus protein VP39"/>
    <property type="match status" value="1"/>
</dbReference>
<dbReference type="SUPFAM" id="SSF53335">
    <property type="entry name" value="S-adenosyl-L-methionine-dependent methyltransferases"/>
    <property type="match status" value="1"/>
</dbReference>
<dbReference type="GO" id="GO:0008168">
    <property type="term" value="F:methyltransferase activity"/>
    <property type="evidence" value="ECO:0007669"/>
    <property type="project" value="UniProtKB-KW"/>
</dbReference>
<organism evidence="1 2">
    <name type="scientific">Hymenobacter metallicola</name>
    <dbReference type="NCBI Taxonomy" id="2563114"/>
    <lineage>
        <taxon>Bacteria</taxon>
        <taxon>Pseudomonadati</taxon>
        <taxon>Bacteroidota</taxon>
        <taxon>Cytophagia</taxon>
        <taxon>Cytophagales</taxon>
        <taxon>Hymenobacteraceae</taxon>
        <taxon>Hymenobacter</taxon>
    </lineage>
</organism>
<dbReference type="OrthoDB" id="9770553at2"/>
<reference evidence="1 2" key="1">
    <citation type="submission" date="2019-04" db="EMBL/GenBank/DDBJ databases">
        <authorList>
            <person name="Feng G."/>
            <person name="Zhang J."/>
            <person name="Zhu H."/>
        </authorList>
    </citation>
    <scope>NUCLEOTIDE SEQUENCE [LARGE SCALE GENOMIC DNA]</scope>
    <source>
        <strain evidence="1 2">9PBR-1</strain>
    </source>
</reference>
<keyword evidence="1" id="KW-0808">Transferase</keyword>
<dbReference type="Proteomes" id="UP000298471">
    <property type="component" value="Unassembled WGS sequence"/>
</dbReference>
<name>A0A4Z0QCV2_9BACT</name>
<proteinExistence type="predicted"/>
<keyword evidence="2" id="KW-1185">Reference proteome</keyword>
<sequence length="218" mass="25099">MNYNRIYQYRFQNTNAAKKQVVWQELANWLYSGYLKQPQSVLDPAGGMCEFINAIPAADKWTIDMEGEFIRKYAHSSVTVRVGNNLEVDIPQDHFEAVFISNFLEHLDTQFQVADLLGRMYASMKKGGRIVIMGPNFKHTYKEYFDFADHTVILTELGVAEHLYGAGFNIVKVIDRFFPLSFRSGGYLPVTPLTVKTYLNMPLAWRFMGKQFLVVAEK</sequence>
<dbReference type="EMBL" id="SRMB01000002">
    <property type="protein sequence ID" value="TGE27179.1"/>
    <property type="molecule type" value="Genomic_DNA"/>
</dbReference>
<dbReference type="RefSeq" id="WP_135395081.1">
    <property type="nucleotide sequence ID" value="NZ_SRMB01000002.1"/>
</dbReference>
<gene>
    <name evidence="1" type="ORF">E5K02_12340</name>
</gene>
<keyword evidence="1" id="KW-0489">Methyltransferase</keyword>
<dbReference type="GO" id="GO:0032259">
    <property type="term" value="P:methylation"/>
    <property type="evidence" value="ECO:0007669"/>
    <property type="project" value="UniProtKB-KW"/>
</dbReference>